<dbReference type="PANTHER" id="PTHR10516:SF443">
    <property type="entry name" value="FK506-BINDING PROTEIN 59-RELATED"/>
    <property type="match status" value="1"/>
</dbReference>
<accession>A0AA36NKC4</accession>
<dbReference type="Pfam" id="PF00254">
    <property type="entry name" value="FKBP_C"/>
    <property type="match status" value="1"/>
</dbReference>
<feature type="domain" description="PPIase FKBP-type" evidence="10">
    <location>
        <begin position="1181"/>
        <end position="1271"/>
    </location>
</feature>
<keyword evidence="8 9" id="KW-0413">Isomerase</keyword>
<dbReference type="SUPFAM" id="SSF55729">
    <property type="entry name" value="Acyl-CoA N-acyltransferases (Nat)"/>
    <property type="match status" value="1"/>
</dbReference>
<gene>
    <name evidence="12" type="ORF">EVOR1521_LOCUS31454</name>
</gene>
<dbReference type="PANTHER" id="PTHR10516">
    <property type="entry name" value="PEPTIDYL-PROLYL CIS-TRANS ISOMERASE"/>
    <property type="match status" value="1"/>
</dbReference>
<dbReference type="Proteomes" id="UP001178507">
    <property type="component" value="Unassembled WGS sequence"/>
</dbReference>
<dbReference type="SUPFAM" id="SSF54534">
    <property type="entry name" value="FKBP-like"/>
    <property type="match status" value="1"/>
</dbReference>
<dbReference type="Gene3D" id="1.10.1200.10">
    <property type="entry name" value="ACP-like"/>
    <property type="match status" value="1"/>
</dbReference>
<dbReference type="InterPro" id="IPR046357">
    <property type="entry name" value="PPIase_dom_sf"/>
</dbReference>
<keyword evidence="13" id="KW-1185">Reference proteome</keyword>
<evidence type="ECO:0000256" key="6">
    <source>
        <dbReference type="ARBA" id="ARBA00023014"/>
    </source>
</evidence>
<dbReference type="InterPro" id="IPR036922">
    <property type="entry name" value="Rieske_2Fe-2S_sf"/>
</dbReference>
<comment type="caution">
    <text evidence="12">The sequence shown here is derived from an EMBL/GenBank/DDBJ whole genome shotgun (WGS) entry which is preliminary data.</text>
</comment>
<dbReference type="Pfam" id="PF00550">
    <property type="entry name" value="PP-binding"/>
    <property type="match status" value="1"/>
</dbReference>
<dbReference type="InterPro" id="IPR001179">
    <property type="entry name" value="PPIase_FKBP_dom"/>
</dbReference>
<reference evidence="12" key="1">
    <citation type="submission" date="2023-08" db="EMBL/GenBank/DDBJ databases">
        <authorList>
            <person name="Chen Y."/>
            <person name="Shah S."/>
            <person name="Dougan E. K."/>
            <person name="Thang M."/>
            <person name="Chan C."/>
        </authorList>
    </citation>
    <scope>NUCLEOTIDE SEQUENCE</scope>
</reference>
<keyword evidence="6" id="KW-0411">Iron-sulfur</keyword>
<dbReference type="PROSITE" id="PS50059">
    <property type="entry name" value="FKBP_PPIASE"/>
    <property type="match status" value="1"/>
</dbReference>
<dbReference type="EC" id="5.2.1.8" evidence="2 9"/>
<dbReference type="Gene3D" id="3.10.50.40">
    <property type="match status" value="1"/>
</dbReference>
<dbReference type="InterPro" id="IPR017941">
    <property type="entry name" value="Rieske_2Fe-2S"/>
</dbReference>
<dbReference type="GO" id="GO:0003755">
    <property type="term" value="F:peptidyl-prolyl cis-trans isomerase activity"/>
    <property type="evidence" value="ECO:0007669"/>
    <property type="project" value="UniProtKB-KW"/>
</dbReference>
<sequence length="1271" mass="139393">MWVQLAEKAPAKGRAVQVDLANSGWVVVRGKDGEIYVAEDAVPPLRQPLLGSGGSVDGRLLRANCRLFGTRFDLRSGQVQGPWCPGVERGQQPLVQLWLLWFLALLLRHLVKPQPLRVVRSRLHEGRLEVELPPLKRCWDAPLALARWLLVPREAPNWAHAEVELQVLPGKSNEEMEEVKISAVAKGCQAELGKALLRLPRTASAPQMAALVRQCFSPTAAAKGPRVAVWVAQYVQPEARGLGLDQRLFSKILDVLHTRGFDFVLLVVDGRTPQLVAQLQAHYEGQGFVKIAEPNAMGLMRAMLRPVRSAAPSAERATGADAVPVASAFQLAHGYVALPLLQEFVQLLPALRAGRLGVKPGPAQVLLRAMMVLGYVERRADGSVGVIESEELQAWERLLAEPLEPYEVPCLASLPKLLAQRRRRLETQFAKVAALLEGALLTPLLVLLLVARQRGLKELEDQLLLETGLGTDHGGAVQMTTSAPLALQRCQMMLVAVSYAPMLAKFQHVLREEPSWGFQEATELTELHVDRGLNVWGSGLQHQAFFRQLLELLGPLFSGDPQKQPRYVADTGCGDGSLLLQIYDFVRTRTPRGQQLEEFPLTLIGIDLMNEASLRAAKETLRAVPCELLAGDIGQPGAICEELRRRGVDCRQVLHVRSFLDHDRPFLPPQRRPEGARARFVRHHFVESAYLDKAGNLLAAEEVYQSLVEHLQRWAEILNGHGLCMLEAMLLDVPTTRRYFEDNVSFHFDIEAALSRQYLVPAVPFCMALAEAGLFSSLQGWRCFPESGEYCRILTQHLRRQPFRVRLADHRDLDTLESLQTPGPLQVSRAQLEQRLRLAPLGALLAEAADGPLAAIYTTRLPEESLARAEIEQVSQGPVLQIIALMAAPEAPGVGALLRDFVLQLAQVEGGETCIGLSRCGSWAGSGLGMEDYIRRHQSGELCDKVLGFHTQRGAKIVGLAPGARPVDVENQGTAVLIRYQLRGDDEPLGKVPISAPEIEAFIREELALNLQDMTLSLDSLELAQLQSRVERRFGVRLPPEALFSEGGVRGLAEAAARQGGRGQSAPESLDAKSVESFLSEVLGEGEERDSLDLARLQSQLRRRFQVDLGFEELAADRAALTEDMLRARDIHYNKWREAPIGMGSTGIGQSAPWNQKAAPGCACTTYEILKAGSGKAITAGSNPTVHATGVVKETGKKFWSTKDPGQSPFSYEAGRGKVIKGWDQGCLGMQVGEERKITIGGSEGYGAGGFPAWGIPPNATLEFTLECLSV</sequence>
<evidence type="ECO:0000256" key="5">
    <source>
        <dbReference type="ARBA" id="ARBA00023004"/>
    </source>
</evidence>
<evidence type="ECO:0000256" key="2">
    <source>
        <dbReference type="ARBA" id="ARBA00013194"/>
    </source>
</evidence>
<evidence type="ECO:0000313" key="13">
    <source>
        <dbReference type="Proteomes" id="UP001178507"/>
    </source>
</evidence>
<dbReference type="EMBL" id="CAUJNA010003834">
    <property type="protein sequence ID" value="CAJ1410677.1"/>
    <property type="molecule type" value="Genomic_DNA"/>
</dbReference>
<evidence type="ECO:0000256" key="7">
    <source>
        <dbReference type="ARBA" id="ARBA00023110"/>
    </source>
</evidence>
<dbReference type="InterPro" id="IPR009081">
    <property type="entry name" value="PP-bd_ACP"/>
</dbReference>
<dbReference type="Pfam" id="PF23525">
    <property type="entry name" value="Methyltransf_36"/>
    <property type="match status" value="1"/>
</dbReference>
<keyword evidence="7 9" id="KW-0697">Rotamase</keyword>
<protein>
    <recommendedName>
        <fullName evidence="2 9">peptidylprolyl isomerase</fullName>
        <ecNumber evidence="2 9">5.2.1.8</ecNumber>
    </recommendedName>
</protein>
<name>A0AA36NKC4_9DINO</name>
<dbReference type="InterPro" id="IPR036736">
    <property type="entry name" value="ACP-like_sf"/>
</dbReference>
<dbReference type="GO" id="GO:0051537">
    <property type="term" value="F:2 iron, 2 sulfur cluster binding"/>
    <property type="evidence" value="ECO:0007669"/>
    <property type="project" value="UniProtKB-KW"/>
</dbReference>
<dbReference type="Gene3D" id="3.40.630.30">
    <property type="match status" value="2"/>
</dbReference>
<dbReference type="SUPFAM" id="SSF50022">
    <property type="entry name" value="ISP domain"/>
    <property type="match status" value="1"/>
</dbReference>
<evidence type="ECO:0000256" key="8">
    <source>
        <dbReference type="ARBA" id="ARBA00023235"/>
    </source>
</evidence>
<proteinExistence type="predicted"/>
<keyword evidence="5" id="KW-0408">Iron</keyword>
<feature type="domain" description="Rieske" evidence="11">
    <location>
        <begin position="2"/>
        <end position="104"/>
    </location>
</feature>
<dbReference type="InterPro" id="IPR016181">
    <property type="entry name" value="Acyl_CoA_acyltransferase"/>
</dbReference>
<comment type="catalytic activity">
    <reaction evidence="1 9">
        <text>[protein]-peptidylproline (omega=180) = [protein]-peptidylproline (omega=0)</text>
        <dbReference type="Rhea" id="RHEA:16237"/>
        <dbReference type="Rhea" id="RHEA-COMP:10747"/>
        <dbReference type="Rhea" id="RHEA-COMP:10748"/>
        <dbReference type="ChEBI" id="CHEBI:83833"/>
        <dbReference type="ChEBI" id="CHEBI:83834"/>
        <dbReference type="EC" id="5.2.1.8"/>
    </reaction>
</comment>
<dbReference type="InterPro" id="IPR050689">
    <property type="entry name" value="FKBP-type_PPIase"/>
</dbReference>
<organism evidence="12 13">
    <name type="scientific">Effrenium voratum</name>
    <dbReference type="NCBI Taxonomy" id="2562239"/>
    <lineage>
        <taxon>Eukaryota</taxon>
        <taxon>Sar</taxon>
        <taxon>Alveolata</taxon>
        <taxon>Dinophyceae</taxon>
        <taxon>Suessiales</taxon>
        <taxon>Symbiodiniaceae</taxon>
        <taxon>Effrenium</taxon>
    </lineage>
</organism>
<evidence type="ECO:0000259" key="10">
    <source>
        <dbReference type="PROSITE" id="PS50059"/>
    </source>
</evidence>
<evidence type="ECO:0000256" key="4">
    <source>
        <dbReference type="ARBA" id="ARBA00022723"/>
    </source>
</evidence>
<evidence type="ECO:0000313" key="12">
    <source>
        <dbReference type="EMBL" id="CAJ1410677.1"/>
    </source>
</evidence>
<dbReference type="SUPFAM" id="SSF47336">
    <property type="entry name" value="ACP-like"/>
    <property type="match status" value="1"/>
</dbReference>
<evidence type="ECO:0000256" key="3">
    <source>
        <dbReference type="ARBA" id="ARBA00022714"/>
    </source>
</evidence>
<dbReference type="GO" id="GO:0005737">
    <property type="term" value="C:cytoplasm"/>
    <property type="evidence" value="ECO:0007669"/>
    <property type="project" value="TreeGrafter"/>
</dbReference>
<dbReference type="InterPro" id="IPR056393">
    <property type="entry name" value="AprA-like_MT2"/>
</dbReference>
<evidence type="ECO:0000259" key="11">
    <source>
        <dbReference type="PROSITE" id="PS51296"/>
    </source>
</evidence>
<dbReference type="GO" id="GO:0046872">
    <property type="term" value="F:metal ion binding"/>
    <property type="evidence" value="ECO:0007669"/>
    <property type="project" value="UniProtKB-KW"/>
</dbReference>
<evidence type="ECO:0000256" key="1">
    <source>
        <dbReference type="ARBA" id="ARBA00000971"/>
    </source>
</evidence>
<dbReference type="PROSITE" id="PS51296">
    <property type="entry name" value="RIESKE"/>
    <property type="match status" value="1"/>
</dbReference>
<dbReference type="AlphaFoldDB" id="A0AA36NKC4"/>
<keyword evidence="3" id="KW-0001">2Fe-2S</keyword>
<evidence type="ECO:0000256" key="9">
    <source>
        <dbReference type="PROSITE-ProRule" id="PRU00277"/>
    </source>
</evidence>
<keyword evidence="4" id="KW-0479">Metal-binding</keyword>